<organism evidence="3 4">
    <name type="scientific">Desulfobacter hydrogenophilus</name>
    <dbReference type="NCBI Taxonomy" id="2291"/>
    <lineage>
        <taxon>Bacteria</taxon>
        <taxon>Pseudomonadati</taxon>
        <taxon>Thermodesulfobacteriota</taxon>
        <taxon>Desulfobacteria</taxon>
        <taxon>Desulfobacterales</taxon>
        <taxon>Desulfobacteraceae</taxon>
        <taxon>Desulfobacter</taxon>
    </lineage>
</organism>
<dbReference type="EMBL" id="CP036313">
    <property type="protein sequence ID" value="QBH11495.1"/>
    <property type="molecule type" value="Genomic_DNA"/>
</dbReference>
<protein>
    <recommendedName>
        <fullName evidence="6">Cbb3-type cytochrome c oxidase subunit CcoP N-terminal domain-containing protein</fullName>
    </recommendedName>
</protein>
<evidence type="ECO:0000313" key="4">
    <source>
        <dbReference type="Proteomes" id="UP000248798"/>
    </source>
</evidence>
<keyword evidence="1" id="KW-0812">Transmembrane</keyword>
<proteinExistence type="predicted"/>
<feature type="transmembrane region" description="Helical" evidence="1">
    <location>
        <begin position="65"/>
        <end position="86"/>
    </location>
</feature>
<dbReference type="EMBL" id="QLNI01000020">
    <property type="protein sequence ID" value="RAM01994.1"/>
    <property type="molecule type" value="Genomic_DNA"/>
</dbReference>
<dbReference type="InterPro" id="IPR038414">
    <property type="entry name" value="CcoP_N_sf"/>
</dbReference>
<reference evidence="2 5" key="2">
    <citation type="submission" date="2019-02" db="EMBL/GenBank/DDBJ databases">
        <title>Complete genome sequence of Desulfobacter hydrogenophilus AcRS1.</title>
        <authorList>
            <person name="Marietou A."/>
            <person name="Lund M.B."/>
            <person name="Marshall I.P.G."/>
            <person name="Schreiber L."/>
            <person name="Jorgensen B."/>
        </authorList>
    </citation>
    <scope>NUCLEOTIDE SEQUENCE [LARGE SCALE GENOMIC DNA]</scope>
    <source>
        <strain evidence="2 5">AcRS1</strain>
    </source>
</reference>
<sequence>MRFFELLNTQHVLALIILTLIFAILFGVTLSVLPMLGSKARVSKIKAVQHFVDGIQKADGPFPMIIALIVGGTVLWAIYYILYYGLSEVIL</sequence>
<dbReference type="RefSeq" id="WP_111956657.1">
    <property type="nucleotide sequence ID" value="NZ_CP036313.1"/>
</dbReference>
<dbReference type="Gene3D" id="6.10.280.130">
    <property type="match status" value="1"/>
</dbReference>
<keyword evidence="1" id="KW-0472">Membrane</keyword>
<evidence type="ECO:0000313" key="5">
    <source>
        <dbReference type="Proteomes" id="UP000293902"/>
    </source>
</evidence>
<name>A0A328FBD8_9BACT</name>
<dbReference type="Proteomes" id="UP000248798">
    <property type="component" value="Unassembled WGS sequence"/>
</dbReference>
<dbReference type="AlphaFoldDB" id="A0A328FBD8"/>
<evidence type="ECO:0000256" key="1">
    <source>
        <dbReference type="SAM" id="Phobius"/>
    </source>
</evidence>
<gene>
    <name evidence="3" type="ORF">DO021_11175</name>
    <name evidence="2" type="ORF">EYB58_00280</name>
</gene>
<reference evidence="3 4" key="1">
    <citation type="submission" date="2018-06" db="EMBL/GenBank/DDBJ databases">
        <title>Complete Genome Sequence of Desulfobacter hydrogenophilus (DSM3380).</title>
        <authorList>
            <person name="Marietou A."/>
            <person name="Schreiber L."/>
            <person name="Marshall I."/>
            <person name="Jorgensen B."/>
        </authorList>
    </citation>
    <scope>NUCLEOTIDE SEQUENCE [LARGE SCALE GENOMIC DNA]</scope>
    <source>
        <strain evidence="3 4">DSM 3380</strain>
    </source>
</reference>
<keyword evidence="5" id="KW-1185">Reference proteome</keyword>
<evidence type="ECO:0008006" key="6">
    <source>
        <dbReference type="Google" id="ProtNLM"/>
    </source>
</evidence>
<accession>A0A328FBD8</accession>
<keyword evidence="1" id="KW-1133">Transmembrane helix</keyword>
<dbReference type="Proteomes" id="UP000293902">
    <property type="component" value="Chromosome"/>
</dbReference>
<evidence type="ECO:0000313" key="2">
    <source>
        <dbReference type="EMBL" id="QBH11495.1"/>
    </source>
</evidence>
<evidence type="ECO:0000313" key="3">
    <source>
        <dbReference type="EMBL" id="RAM01994.1"/>
    </source>
</evidence>
<feature type="transmembrane region" description="Helical" evidence="1">
    <location>
        <begin position="12"/>
        <end position="36"/>
    </location>
</feature>
<dbReference type="OrthoDB" id="5420606at2"/>